<dbReference type="PANTHER" id="PTHR46330">
    <property type="entry name" value="TUMOR NECROSIS FACTOR RECEPTOR SUPERFAMILY MEMBER 10B"/>
    <property type="match status" value="1"/>
</dbReference>
<dbReference type="InterPro" id="IPR034029">
    <property type="entry name" value="TNFRSF10A/B_death"/>
</dbReference>
<evidence type="ECO:0000256" key="11">
    <source>
        <dbReference type="SAM" id="SignalP"/>
    </source>
</evidence>
<evidence type="ECO:0000256" key="4">
    <source>
        <dbReference type="ARBA" id="ARBA00022737"/>
    </source>
</evidence>
<feature type="disulfide bond" evidence="9">
    <location>
        <begin position="119"/>
        <end position="134"/>
    </location>
</feature>
<keyword evidence="7 15" id="KW-0675">Receptor</keyword>
<feature type="disulfide bond" evidence="9">
    <location>
        <begin position="78"/>
        <end position="93"/>
    </location>
</feature>
<evidence type="ECO:0000256" key="5">
    <source>
        <dbReference type="ARBA" id="ARBA00023136"/>
    </source>
</evidence>
<feature type="disulfide bond" evidence="9">
    <location>
        <begin position="99"/>
        <end position="117"/>
    </location>
</feature>
<dbReference type="PROSITE" id="PS50050">
    <property type="entry name" value="TNFR_NGFR_2"/>
    <property type="match status" value="2"/>
</dbReference>
<dbReference type="PANTHER" id="PTHR46330:SF6">
    <property type="entry name" value="HEMATOPOIETIC DEATH RECEPTOR-RELATED"/>
    <property type="match status" value="1"/>
</dbReference>
<keyword evidence="3 11" id="KW-0732">Signal</keyword>
<dbReference type="SMART" id="SM00208">
    <property type="entry name" value="TNFR"/>
    <property type="match status" value="3"/>
</dbReference>
<dbReference type="SUPFAM" id="SSF47986">
    <property type="entry name" value="DEATH domain"/>
    <property type="match status" value="1"/>
</dbReference>
<dbReference type="RefSeq" id="XP_031426303.1">
    <property type="nucleotide sequence ID" value="XM_031570443.2"/>
</dbReference>
<feature type="repeat" description="TNFR-Cys" evidence="9">
    <location>
        <begin position="77"/>
        <end position="117"/>
    </location>
</feature>
<dbReference type="InterPro" id="IPR011029">
    <property type="entry name" value="DEATH-like_dom_sf"/>
</dbReference>
<feature type="repeat" description="TNFR-Cys" evidence="9">
    <location>
        <begin position="118"/>
        <end position="158"/>
    </location>
</feature>
<dbReference type="GO" id="GO:0005886">
    <property type="term" value="C:plasma membrane"/>
    <property type="evidence" value="ECO:0007669"/>
    <property type="project" value="TreeGrafter"/>
</dbReference>
<feature type="domain" description="TNFR-Cys" evidence="13">
    <location>
        <begin position="118"/>
        <end position="158"/>
    </location>
</feature>
<comment type="subcellular location">
    <subcellularLocation>
        <location evidence="1">Membrane</location>
    </subcellularLocation>
</comment>
<sequence length="351" mass="40069">MKRVSGQIILVIWLIHLAATSTSRLWELSVRRNRTVREVSCKAEAYPHEGICCLKCPAGTYVKEHCTETLQDGTCEACDYDTYTEHENGLNQCLSCTKCPPDQVPSKTCTRTSNTECQCKEGYFCLPHHACEVCKKCSKCKEDEFENKRCTPISNTICEKKTATNTTVVIVLVCVVLPALLIGGIAFYFRKTWPHKLNAAMRRNNPHRRNVEENVRVTEDRPVMKEATHRALKQLVIDHAPGTRRLVPVNGEESLKKSFDLFEEVDVLFHKRFFRHIGLSDNDIRSVEHSCSDDKMYALLRMWMERKGMKACLNDLIDALLYLDQRLSAENIIAQAVESGLYTCEETLIDD</sequence>
<dbReference type="InterPro" id="IPR000488">
    <property type="entry name" value="Death_dom"/>
</dbReference>
<dbReference type="GO" id="GO:0036462">
    <property type="term" value="P:TRAIL-activated apoptotic signaling pathway"/>
    <property type="evidence" value="ECO:0007669"/>
    <property type="project" value="TreeGrafter"/>
</dbReference>
<dbReference type="Gene3D" id="2.10.50.10">
    <property type="entry name" value="Tumor Necrosis Factor Receptor, subunit A, domain 2"/>
    <property type="match status" value="2"/>
</dbReference>
<feature type="domain" description="Death" evidence="12">
    <location>
        <begin position="271"/>
        <end position="336"/>
    </location>
</feature>
<feature type="chain" id="PRO_5028236258" evidence="11">
    <location>
        <begin position="21"/>
        <end position="351"/>
    </location>
</feature>
<keyword evidence="4" id="KW-0677">Repeat</keyword>
<evidence type="ECO:0000256" key="8">
    <source>
        <dbReference type="ARBA" id="ARBA00023180"/>
    </source>
</evidence>
<reference evidence="15" key="1">
    <citation type="submission" date="2025-08" db="UniProtKB">
        <authorList>
            <consortium name="RefSeq"/>
        </authorList>
    </citation>
    <scope>IDENTIFICATION</scope>
</reference>
<evidence type="ECO:0000256" key="9">
    <source>
        <dbReference type="PROSITE-ProRule" id="PRU00206"/>
    </source>
</evidence>
<feature type="domain" description="TNFR-Cys" evidence="13">
    <location>
        <begin position="77"/>
        <end position="117"/>
    </location>
</feature>
<protein>
    <submittedName>
        <fullName evidence="15">Hematopoietic death receptor isoform X2</fullName>
    </submittedName>
</protein>
<evidence type="ECO:0000256" key="10">
    <source>
        <dbReference type="SAM" id="Phobius"/>
    </source>
</evidence>
<dbReference type="CTD" id="373093"/>
<evidence type="ECO:0000313" key="14">
    <source>
        <dbReference type="Proteomes" id="UP000515152"/>
    </source>
</evidence>
<dbReference type="Pfam" id="PF00531">
    <property type="entry name" value="Death"/>
    <property type="match status" value="1"/>
</dbReference>
<evidence type="ECO:0000256" key="2">
    <source>
        <dbReference type="ARBA" id="ARBA00022703"/>
    </source>
</evidence>
<dbReference type="GO" id="GO:0009986">
    <property type="term" value="C:cell surface"/>
    <property type="evidence" value="ECO:0007669"/>
    <property type="project" value="TreeGrafter"/>
</dbReference>
<dbReference type="GeneID" id="105889954"/>
<dbReference type="Gene3D" id="1.10.533.10">
    <property type="entry name" value="Death Domain, Fas"/>
    <property type="match status" value="1"/>
</dbReference>
<keyword evidence="6 9" id="KW-1015">Disulfide bond</keyword>
<keyword evidence="5 10" id="KW-0472">Membrane</keyword>
<evidence type="ECO:0000256" key="6">
    <source>
        <dbReference type="ARBA" id="ARBA00023157"/>
    </source>
</evidence>
<dbReference type="GO" id="GO:0043065">
    <property type="term" value="P:positive regulation of apoptotic process"/>
    <property type="evidence" value="ECO:0007669"/>
    <property type="project" value="TreeGrafter"/>
</dbReference>
<evidence type="ECO:0000259" key="12">
    <source>
        <dbReference type="PROSITE" id="PS50017"/>
    </source>
</evidence>
<dbReference type="PROSITE" id="PS50017">
    <property type="entry name" value="DEATH_DOMAIN"/>
    <property type="match status" value="1"/>
</dbReference>
<feature type="disulfide bond" evidence="9">
    <location>
        <begin position="96"/>
        <end position="109"/>
    </location>
</feature>
<dbReference type="InterPro" id="IPR001368">
    <property type="entry name" value="TNFR/NGFR_Cys_rich_reg"/>
</dbReference>
<dbReference type="Pfam" id="PF00020">
    <property type="entry name" value="TNFR_c6"/>
    <property type="match status" value="2"/>
</dbReference>
<accession>A0A6P8FCT4</accession>
<dbReference type="Proteomes" id="UP000515152">
    <property type="component" value="Chromosome 7"/>
</dbReference>
<evidence type="ECO:0000256" key="7">
    <source>
        <dbReference type="ARBA" id="ARBA00023170"/>
    </source>
</evidence>
<dbReference type="AlphaFoldDB" id="A0A6P8FCT4"/>
<feature type="disulfide bond" evidence="9">
    <location>
        <begin position="137"/>
        <end position="150"/>
    </location>
</feature>
<name>A0A6P8FCT4_CLUHA</name>
<keyword evidence="10" id="KW-0812">Transmembrane</keyword>
<keyword evidence="8" id="KW-0325">Glycoprotein</keyword>
<keyword evidence="10" id="KW-1133">Transmembrane helix</keyword>
<evidence type="ECO:0000259" key="13">
    <source>
        <dbReference type="PROSITE" id="PS50050"/>
    </source>
</evidence>
<dbReference type="CDD" id="cd08315">
    <property type="entry name" value="Death_TRAILR_DR4_DR5"/>
    <property type="match status" value="1"/>
</dbReference>
<proteinExistence type="predicted"/>
<gene>
    <name evidence="15" type="primary">hdr</name>
</gene>
<keyword evidence="14" id="KW-1185">Reference proteome</keyword>
<feature type="transmembrane region" description="Helical" evidence="10">
    <location>
        <begin position="168"/>
        <end position="189"/>
    </location>
</feature>
<feature type="disulfide bond" evidence="9">
    <location>
        <begin position="140"/>
        <end position="158"/>
    </location>
</feature>
<evidence type="ECO:0000313" key="15">
    <source>
        <dbReference type="RefSeq" id="XP_031426303.1"/>
    </source>
</evidence>
<dbReference type="InterPro" id="IPR052491">
    <property type="entry name" value="TNFRSF10"/>
</dbReference>
<evidence type="ECO:0000256" key="3">
    <source>
        <dbReference type="ARBA" id="ARBA00022729"/>
    </source>
</evidence>
<organism evidence="14 15">
    <name type="scientific">Clupea harengus</name>
    <name type="common">Atlantic herring</name>
    <dbReference type="NCBI Taxonomy" id="7950"/>
    <lineage>
        <taxon>Eukaryota</taxon>
        <taxon>Metazoa</taxon>
        <taxon>Chordata</taxon>
        <taxon>Craniata</taxon>
        <taxon>Vertebrata</taxon>
        <taxon>Euteleostomi</taxon>
        <taxon>Actinopterygii</taxon>
        <taxon>Neopterygii</taxon>
        <taxon>Teleostei</taxon>
        <taxon>Clupei</taxon>
        <taxon>Clupeiformes</taxon>
        <taxon>Clupeoidei</taxon>
        <taxon>Clupeidae</taxon>
        <taxon>Clupea</taxon>
    </lineage>
</organism>
<evidence type="ECO:0000256" key="1">
    <source>
        <dbReference type="ARBA" id="ARBA00004370"/>
    </source>
</evidence>
<feature type="signal peptide" evidence="11">
    <location>
        <begin position="1"/>
        <end position="20"/>
    </location>
</feature>
<keyword evidence="2" id="KW-0053">Apoptosis</keyword>
<dbReference type="SUPFAM" id="SSF57586">
    <property type="entry name" value="TNF receptor-like"/>
    <property type="match status" value="2"/>
</dbReference>